<evidence type="ECO:0000313" key="2">
    <source>
        <dbReference type="EMBL" id="CAH3176353.1"/>
    </source>
</evidence>
<organism evidence="2 3">
    <name type="scientific">Porites lobata</name>
    <dbReference type="NCBI Taxonomy" id="104759"/>
    <lineage>
        <taxon>Eukaryota</taxon>
        <taxon>Metazoa</taxon>
        <taxon>Cnidaria</taxon>
        <taxon>Anthozoa</taxon>
        <taxon>Hexacorallia</taxon>
        <taxon>Scleractinia</taxon>
        <taxon>Fungiina</taxon>
        <taxon>Poritidae</taxon>
        <taxon>Porites</taxon>
    </lineage>
</organism>
<evidence type="ECO:0000256" key="1">
    <source>
        <dbReference type="SAM" id="MobiDB-lite"/>
    </source>
</evidence>
<protein>
    <submittedName>
        <fullName evidence="2">Uncharacterized protein</fullName>
    </submittedName>
</protein>
<feature type="region of interest" description="Disordered" evidence="1">
    <location>
        <begin position="106"/>
        <end position="132"/>
    </location>
</feature>
<dbReference type="Proteomes" id="UP001159405">
    <property type="component" value="Unassembled WGS sequence"/>
</dbReference>
<dbReference type="EMBL" id="CALNXK010000212">
    <property type="protein sequence ID" value="CAH3176353.1"/>
    <property type="molecule type" value="Genomic_DNA"/>
</dbReference>
<proteinExistence type="predicted"/>
<sequence>KRPIDWPHDFVPSVQGEYEKLNLAEFVAGFLVMIKTYESQLKEAFLVHLELLMIKSISYSWSSVRAFHKFVAKQVEQRRLEWQDSKAINDQATTFFRHSDLRSSSSQHEIAQVSQPNSWHSGNSTPSHQQAGKPGLKACRAWNYTGTCDCDKQDSAAYSEHHRCRVCKADHPMLHCPKRRTPIPAQ</sequence>
<gene>
    <name evidence="2" type="ORF">PLOB_00018120</name>
</gene>
<evidence type="ECO:0000313" key="3">
    <source>
        <dbReference type="Proteomes" id="UP001159405"/>
    </source>
</evidence>
<feature type="non-terminal residue" evidence="2">
    <location>
        <position position="1"/>
    </location>
</feature>
<accession>A0ABN8RC21</accession>
<reference evidence="2 3" key="1">
    <citation type="submission" date="2022-05" db="EMBL/GenBank/DDBJ databases">
        <authorList>
            <consortium name="Genoscope - CEA"/>
            <person name="William W."/>
        </authorList>
    </citation>
    <scope>NUCLEOTIDE SEQUENCE [LARGE SCALE GENOMIC DNA]</scope>
</reference>
<feature type="compositionally biased region" description="Polar residues" evidence="1">
    <location>
        <begin position="106"/>
        <end position="130"/>
    </location>
</feature>
<name>A0ABN8RC21_9CNID</name>
<keyword evidence="3" id="KW-1185">Reference proteome</keyword>
<comment type="caution">
    <text evidence="2">The sequence shown here is derived from an EMBL/GenBank/DDBJ whole genome shotgun (WGS) entry which is preliminary data.</text>
</comment>